<reference evidence="4" key="1">
    <citation type="journal article" date="2015" name="Chem. Biol.">
        <title>Structure, bioactivity, and resistance mechanism of streptomonomicin, an unusual lasso Peptide from an understudied halophilic actinomycete.</title>
        <authorList>
            <person name="Metelev M."/>
            <person name="Tietz J.I."/>
            <person name="Melby J.O."/>
            <person name="Blair P.M."/>
            <person name="Zhu L."/>
            <person name="Livnat I."/>
            <person name="Severinov K."/>
            <person name="Mitchell D.A."/>
        </authorList>
    </citation>
    <scope>NUCLEOTIDE SEQUENCE [LARGE SCALE GENOMIC DNA]</scope>
    <source>
        <strain evidence="4">YIM 90003</strain>
    </source>
</reference>
<keyword evidence="4" id="KW-1185">Reference proteome</keyword>
<sequence>MNENDRDTDALVGEWMTLKEAAKELNVSPNRVKQFISDHKLLGVRRKGELCIPAAFVSEGDVVKGLPGTLTVLADSGFTTDEALQWMFTPDDSLPGAPIEALNENRGTEVRRRAQAMAF</sequence>
<proteinExistence type="predicted"/>
<evidence type="ECO:0000259" key="2">
    <source>
        <dbReference type="Pfam" id="PF21531"/>
    </source>
</evidence>
<dbReference type="InterPro" id="IPR048576">
    <property type="entry name" value="Rv2175c_wHTH"/>
</dbReference>
<dbReference type="Pfam" id="PF18367">
    <property type="entry name" value="Rv2175c_C"/>
    <property type="match status" value="1"/>
</dbReference>
<feature type="domain" description="Rv2175c C-terminal" evidence="1">
    <location>
        <begin position="63"/>
        <end position="118"/>
    </location>
</feature>
<dbReference type="InterPro" id="IPR041098">
    <property type="entry name" value="Rv2175c_C"/>
</dbReference>
<feature type="domain" description="DNA-binding protein Rv2175c wHTH" evidence="2">
    <location>
        <begin position="14"/>
        <end position="56"/>
    </location>
</feature>
<dbReference type="OrthoDB" id="3784042at2"/>
<dbReference type="STRING" id="183763.LP52_11115"/>
<protein>
    <submittedName>
        <fullName evidence="3">Transcriptional regulator</fullName>
    </submittedName>
</protein>
<dbReference type="EMBL" id="JROO01000019">
    <property type="protein sequence ID" value="KIH98827.1"/>
    <property type="molecule type" value="Genomic_DNA"/>
</dbReference>
<dbReference type="Proteomes" id="UP000031675">
    <property type="component" value="Unassembled WGS sequence"/>
</dbReference>
<dbReference type="Pfam" id="PF21531">
    <property type="entry name" value="Rv2175c_wHTH"/>
    <property type="match status" value="1"/>
</dbReference>
<dbReference type="AlphaFoldDB" id="A0A0C2JPT8"/>
<name>A0A0C2JPT8_9ACTN</name>
<dbReference type="GO" id="GO:0003677">
    <property type="term" value="F:DNA binding"/>
    <property type="evidence" value="ECO:0007669"/>
    <property type="project" value="InterPro"/>
</dbReference>
<comment type="caution">
    <text evidence="3">The sequence shown here is derived from an EMBL/GenBank/DDBJ whole genome shotgun (WGS) entry which is preliminary data.</text>
</comment>
<evidence type="ECO:0000313" key="3">
    <source>
        <dbReference type="EMBL" id="KIH98827.1"/>
    </source>
</evidence>
<organism evidence="3 4">
    <name type="scientific">Streptomonospora alba</name>
    <dbReference type="NCBI Taxonomy" id="183763"/>
    <lineage>
        <taxon>Bacteria</taxon>
        <taxon>Bacillati</taxon>
        <taxon>Actinomycetota</taxon>
        <taxon>Actinomycetes</taxon>
        <taxon>Streptosporangiales</taxon>
        <taxon>Nocardiopsidaceae</taxon>
        <taxon>Streptomonospora</taxon>
    </lineage>
</organism>
<evidence type="ECO:0000313" key="4">
    <source>
        <dbReference type="Proteomes" id="UP000031675"/>
    </source>
</evidence>
<gene>
    <name evidence="3" type="ORF">LP52_11115</name>
</gene>
<accession>A0A0C2JPT8</accession>
<evidence type="ECO:0000259" key="1">
    <source>
        <dbReference type="Pfam" id="PF18367"/>
    </source>
</evidence>